<feature type="non-terminal residue" evidence="1">
    <location>
        <position position="58"/>
    </location>
</feature>
<comment type="caution">
    <text evidence="1">The sequence shown here is derived from an EMBL/GenBank/DDBJ whole genome shotgun (WGS) entry which is preliminary data.</text>
</comment>
<dbReference type="Proteomes" id="UP000525205">
    <property type="component" value="Unassembled WGS sequence"/>
</dbReference>
<accession>A0A7K8P5W8</accession>
<dbReference type="EMBL" id="VWPP01000042">
    <property type="protein sequence ID" value="NXE74308.1"/>
    <property type="molecule type" value="Genomic_DNA"/>
</dbReference>
<sequence>NLNHVTWLQAVLEIITNQTADALDLLADQATQMCTAIFQHCVVLSYLLVKEGAVCGKL</sequence>
<gene>
    <name evidence="1" type="primary">Erv31_1</name>
    <name evidence="1" type="ORF">COCCOC_R15679</name>
</gene>
<evidence type="ECO:0000313" key="1">
    <source>
        <dbReference type="EMBL" id="NXE74308.1"/>
    </source>
</evidence>
<keyword evidence="2" id="KW-1185">Reference proteome</keyword>
<evidence type="ECO:0000313" key="2">
    <source>
        <dbReference type="Proteomes" id="UP000525205"/>
    </source>
</evidence>
<protein>
    <submittedName>
        <fullName evidence="1">ENR1 protein</fullName>
    </submittedName>
</protein>
<dbReference type="SUPFAM" id="SSF58069">
    <property type="entry name" value="Virus ectodomain"/>
    <property type="match status" value="1"/>
</dbReference>
<feature type="non-terminal residue" evidence="1">
    <location>
        <position position="1"/>
    </location>
</feature>
<organism evidence="1 2">
    <name type="scientific">Cochlearius cochlearius</name>
    <name type="common">Boat-billed heron</name>
    <dbReference type="NCBI Taxonomy" id="110676"/>
    <lineage>
        <taxon>Eukaryota</taxon>
        <taxon>Metazoa</taxon>
        <taxon>Chordata</taxon>
        <taxon>Craniata</taxon>
        <taxon>Vertebrata</taxon>
        <taxon>Euteleostomi</taxon>
        <taxon>Archelosauria</taxon>
        <taxon>Archosauria</taxon>
        <taxon>Dinosauria</taxon>
        <taxon>Saurischia</taxon>
        <taxon>Theropoda</taxon>
        <taxon>Coelurosauria</taxon>
        <taxon>Aves</taxon>
        <taxon>Neognathae</taxon>
        <taxon>Neoaves</taxon>
        <taxon>Aequornithes</taxon>
        <taxon>Pelecaniformes</taxon>
        <taxon>Ardeidae</taxon>
        <taxon>Cochlearius</taxon>
    </lineage>
</organism>
<dbReference type="AlphaFoldDB" id="A0A7K8P5W8"/>
<name>A0A7K8P5W8_COCCO</name>
<reference evidence="1 2" key="1">
    <citation type="submission" date="2019-09" db="EMBL/GenBank/DDBJ databases">
        <title>Bird 10,000 Genomes (B10K) Project - Family phase.</title>
        <authorList>
            <person name="Zhang G."/>
        </authorList>
    </citation>
    <scope>NUCLEOTIDE SEQUENCE [LARGE SCALE GENOMIC DNA]</scope>
    <source>
        <strain evidence="1">B10K-CU-031-03</strain>
        <tissue evidence="1">Muscle</tissue>
    </source>
</reference>
<dbReference type="Gene3D" id="1.10.287.210">
    <property type="match status" value="1"/>
</dbReference>
<proteinExistence type="predicted"/>